<evidence type="ECO:0000256" key="1">
    <source>
        <dbReference type="SAM" id="MobiDB-lite"/>
    </source>
</evidence>
<dbReference type="InterPro" id="IPR036236">
    <property type="entry name" value="Znf_C2H2_sf"/>
</dbReference>
<evidence type="ECO:0000313" key="3">
    <source>
        <dbReference type="Proteomes" id="UP001177023"/>
    </source>
</evidence>
<reference evidence="2" key="1">
    <citation type="submission" date="2023-06" db="EMBL/GenBank/DDBJ databases">
        <authorList>
            <person name="Delattre M."/>
        </authorList>
    </citation>
    <scope>NUCLEOTIDE SEQUENCE</scope>
    <source>
        <strain evidence="2">AF72</strain>
    </source>
</reference>
<dbReference type="EMBL" id="CATQJA010001020">
    <property type="protein sequence ID" value="CAJ0565264.1"/>
    <property type="molecule type" value="Genomic_DNA"/>
</dbReference>
<proteinExistence type="predicted"/>
<dbReference type="AlphaFoldDB" id="A0AA36CBS4"/>
<protein>
    <recommendedName>
        <fullName evidence="4">BED-type domain-containing protein</fullName>
    </recommendedName>
</protein>
<dbReference type="Proteomes" id="UP001177023">
    <property type="component" value="Unassembled WGS sequence"/>
</dbReference>
<name>A0AA36CBS4_9BILA</name>
<feature type="region of interest" description="Disordered" evidence="1">
    <location>
        <begin position="301"/>
        <end position="355"/>
    </location>
</feature>
<feature type="compositionally biased region" description="Polar residues" evidence="1">
    <location>
        <begin position="314"/>
        <end position="326"/>
    </location>
</feature>
<organism evidence="2 3">
    <name type="scientific">Mesorhabditis spiculigera</name>
    <dbReference type="NCBI Taxonomy" id="96644"/>
    <lineage>
        <taxon>Eukaryota</taxon>
        <taxon>Metazoa</taxon>
        <taxon>Ecdysozoa</taxon>
        <taxon>Nematoda</taxon>
        <taxon>Chromadorea</taxon>
        <taxon>Rhabditida</taxon>
        <taxon>Rhabditina</taxon>
        <taxon>Rhabditomorpha</taxon>
        <taxon>Rhabditoidea</taxon>
        <taxon>Rhabditidae</taxon>
        <taxon>Mesorhabditinae</taxon>
        <taxon>Mesorhabditis</taxon>
    </lineage>
</organism>
<accession>A0AA36CBS4</accession>
<dbReference type="SUPFAM" id="SSF57667">
    <property type="entry name" value="beta-beta-alpha zinc fingers"/>
    <property type="match status" value="1"/>
</dbReference>
<evidence type="ECO:0000313" key="2">
    <source>
        <dbReference type="EMBL" id="CAJ0565264.1"/>
    </source>
</evidence>
<gene>
    <name evidence="2" type="ORF">MSPICULIGERA_LOCUS3912</name>
</gene>
<feature type="non-terminal residue" evidence="2">
    <location>
        <position position="1"/>
    </location>
</feature>
<sequence>MNPPHPPHARPGYNIMDMGMLHNMINNYNNYPNDPLLHVRQTLPNVLGPEMPFSSCNLLNQMHDPIPEAVETKPLTASEEMAQERKKVHRGHPVWKYFRLWRAPDTSMTKATAHCKLCRERKIPSASTKSAMRHLKNHHAAAHAKVLEQTEGRIFYRSGDRPRETTSCVATLAPVVTKNNTMQDFVNFTPPSTDTRPQLSALRSALELALTLPTSSEAKAYSSVQLSPISMESPRSPSSFNFEPMVEKEDIAEKQRLEYQETISLLEMFTRRQDGLYECNSCTFCSSYDINVFRAHQGSTHRVQKFQPKPQPPTESFQPSPASSSGIYDPRAVPSFTNEPSHLPYPYQNLNNYPG</sequence>
<keyword evidence="3" id="KW-1185">Reference proteome</keyword>
<evidence type="ECO:0008006" key="4">
    <source>
        <dbReference type="Google" id="ProtNLM"/>
    </source>
</evidence>
<comment type="caution">
    <text evidence="2">The sequence shown here is derived from an EMBL/GenBank/DDBJ whole genome shotgun (WGS) entry which is preliminary data.</text>
</comment>